<organism evidence="8 9">
    <name type="scientific">Bradyrhizobium diazoefficiens</name>
    <dbReference type="NCBI Taxonomy" id="1355477"/>
    <lineage>
        <taxon>Bacteria</taxon>
        <taxon>Pseudomonadati</taxon>
        <taxon>Pseudomonadota</taxon>
        <taxon>Alphaproteobacteria</taxon>
        <taxon>Hyphomicrobiales</taxon>
        <taxon>Nitrobacteraceae</taxon>
        <taxon>Bradyrhizobium</taxon>
    </lineage>
</organism>
<dbReference type="EMBL" id="AP014685">
    <property type="protein sequence ID" value="BAR55371.1"/>
    <property type="molecule type" value="Genomic_DNA"/>
</dbReference>
<evidence type="ECO:0000256" key="1">
    <source>
        <dbReference type="ARBA" id="ARBA00006249"/>
    </source>
</evidence>
<dbReference type="GO" id="GO:0052689">
    <property type="term" value="F:carboxylic ester hydrolase activity"/>
    <property type="evidence" value="ECO:0007669"/>
    <property type="project" value="UniProtKB-KW"/>
</dbReference>
<proteinExistence type="inferred from homology"/>
<keyword evidence="3" id="KW-0479">Metal-binding</keyword>
<keyword evidence="5" id="KW-0378">Hydrolase</keyword>
<dbReference type="InterPro" id="IPR029058">
    <property type="entry name" value="AB_hydrolase_fold"/>
</dbReference>
<dbReference type="InterPro" id="IPR011118">
    <property type="entry name" value="Tannase/feruloyl_esterase"/>
</dbReference>
<dbReference type="Proteomes" id="UP000063308">
    <property type="component" value="Chromosome"/>
</dbReference>
<evidence type="ECO:0000256" key="3">
    <source>
        <dbReference type="ARBA" id="ARBA00022723"/>
    </source>
</evidence>
<protein>
    <recommendedName>
        <fullName evidence="10">Feruloyl esterase</fullName>
    </recommendedName>
</protein>
<evidence type="ECO:0000256" key="2">
    <source>
        <dbReference type="ARBA" id="ARBA00022487"/>
    </source>
</evidence>
<evidence type="ECO:0000256" key="5">
    <source>
        <dbReference type="ARBA" id="ARBA00022801"/>
    </source>
</evidence>
<evidence type="ECO:0000256" key="6">
    <source>
        <dbReference type="ARBA" id="ARBA00022837"/>
    </source>
</evidence>
<evidence type="ECO:0000256" key="4">
    <source>
        <dbReference type="ARBA" id="ARBA00022729"/>
    </source>
</evidence>
<dbReference type="Gene3D" id="3.40.50.1820">
    <property type="entry name" value="alpha/beta hydrolase"/>
    <property type="match status" value="1"/>
</dbReference>
<accession>A0A0E4BLR2</accession>
<dbReference type="GO" id="GO:0046872">
    <property type="term" value="F:metal ion binding"/>
    <property type="evidence" value="ECO:0007669"/>
    <property type="project" value="UniProtKB-KW"/>
</dbReference>
<dbReference type="Pfam" id="PF07519">
    <property type="entry name" value="Tannase"/>
    <property type="match status" value="1"/>
</dbReference>
<name>A0A0E4BLR2_9BRAD</name>
<keyword evidence="6" id="KW-0106">Calcium</keyword>
<dbReference type="SUPFAM" id="SSF53474">
    <property type="entry name" value="alpha/beta-Hydrolases"/>
    <property type="match status" value="1"/>
</dbReference>
<evidence type="ECO:0000256" key="7">
    <source>
        <dbReference type="ARBA" id="ARBA00023157"/>
    </source>
</evidence>
<keyword evidence="7" id="KW-1015">Disulfide bond</keyword>
<evidence type="ECO:0000313" key="9">
    <source>
        <dbReference type="Proteomes" id="UP000063308"/>
    </source>
</evidence>
<dbReference type="AlphaFoldDB" id="A0A0E4BLR2"/>
<gene>
    <name evidence="8" type="ORF">NK6_2190</name>
</gene>
<reference evidence="8 9" key="1">
    <citation type="submission" date="2014-11" db="EMBL/GenBank/DDBJ databases">
        <title>Symbiosis island explosion on the genome of extra-slow-growing strains of soybean bradyrhizobia with massive insertion sequences.</title>
        <authorList>
            <person name="Iida T."/>
            <person name="Minamisawa K."/>
        </authorList>
    </citation>
    <scope>NUCLEOTIDE SEQUENCE [LARGE SCALE GENOMIC DNA]</scope>
    <source>
        <strain evidence="8 9">NK6</strain>
    </source>
</reference>
<evidence type="ECO:0000313" key="8">
    <source>
        <dbReference type="EMBL" id="BAR55371.1"/>
    </source>
</evidence>
<sequence>MGAAAAMGASSASAVTLVEDADTVCKGLVGGVDAVKIDSATLQAPSQLAVAERGPTPSGRITPANPGFCKVLGHIDPVDPKAPPIKFQVNLPVEWNGRSVQYGGGGFNGVLITGLSLPPAYPFDKPSPLARGFVTYGTDSGHESRPGEPPQVFALNDEAFENFAHRAYKKVRDVAVALMQRAYGRTPEKMYFMGSSEGGREGLTMAQRYPDDFDGIFARVPVINWVGLQHAGTRSGLVTMGDGWINPAQVKLVGDAVRAACDKADGSVDALVQDPVSCKAAFKVETLRCAGGQSGDQCLTDAQIKAVNTLHATYKFPFALANGLDDYPGWGVSGEDTPAAGPTGGWVAWWLGTAPPAQPPAPNNGIAWIYGAGGIRYVFARDPNLDVTTYKPEAHKARLLEVSSLMDSTDPDLSRFRARGGRLIMLEHMADYAQNPYAGIRYFESVERLMGSATTELFARLYTAPGVDYVGSGAPANVDMLSVLVDWVENGKAPGDLEVTEQKVEGPLFAVTRALPLCRWPAWPHYKAGAVTEASSYFCAQ</sequence>
<keyword evidence="2" id="KW-0719">Serine esterase</keyword>
<dbReference type="PANTHER" id="PTHR33938:SF15">
    <property type="entry name" value="FERULOYL ESTERASE B-RELATED"/>
    <property type="match status" value="1"/>
</dbReference>
<keyword evidence="4" id="KW-0732">Signal</keyword>
<evidence type="ECO:0008006" key="10">
    <source>
        <dbReference type="Google" id="ProtNLM"/>
    </source>
</evidence>
<dbReference type="PANTHER" id="PTHR33938">
    <property type="entry name" value="FERULOYL ESTERASE B-RELATED"/>
    <property type="match status" value="1"/>
</dbReference>
<comment type="similarity">
    <text evidence="1">Belongs to the tannase family.</text>
</comment>